<evidence type="ECO:0000256" key="5">
    <source>
        <dbReference type="PROSITE-ProRule" id="PRU00134"/>
    </source>
</evidence>
<dbReference type="Gene3D" id="6.10.140.2220">
    <property type="match status" value="1"/>
</dbReference>
<dbReference type="InterPro" id="IPR050164">
    <property type="entry name" value="Peptidase_C19"/>
</dbReference>
<accession>A0ABP0YAW9</accession>
<dbReference type="Pfam" id="PF00443">
    <property type="entry name" value="UCH"/>
    <property type="match status" value="1"/>
</dbReference>
<evidence type="ECO:0000259" key="7">
    <source>
        <dbReference type="PROSITE" id="PS50235"/>
    </source>
</evidence>
<dbReference type="SUPFAM" id="SSF144232">
    <property type="entry name" value="HIT/MYND zinc finger-like"/>
    <property type="match status" value="1"/>
</dbReference>
<keyword evidence="4" id="KW-0862">Zinc</keyword>
<comment type="similarity">
    <text evidence="1">Belongs to the peptidase C19 family.</text>
</comment>
<dbReference type="PROSITE" id="PS00972">
    <property type="entry name" value="USP_1"/>
    <property type="match status" value="1"/>
</dbReference>
<protein>
    <recommendedName>
        <fullName evidence="11">Ubiquitin carboxyl-terminal hydrolase 18-like</fullName>
    </recommendedName>
</protein>
<dbReference type="PROSITE" id="PS01360">
    <property type="entry name" value="ZF_MYND_1"/>
    <property type="match status" value="1"/>
</dbReference>
<name>A0ABP0YAW9_9ROSI</name>
<evidence type="ECO:0000256" key="4">
    <source>
        <dbReference type="ARBA" id="ARBA00022833"/>
    </source>
</evidence>
<keyword evidence="6" id="KW-0812">Transmembrane</keyword>
<evidence type="ECO:0000313" key="9">
    <source>
        <dbReference type="EMBL" id="CAK9317564.1"/>
    </source>
</evidence>
<feature type="transmembrane region" description="Helical" evidence="6">
    <location>
        <begin position="12"/>
        <end position="31"/>
    </location>
</feature>
<evidence type="ECO:0000256" key="3">
    <source>
        <dbReference type="ARBA" id="ARBA00022771"/>
    </source>
</evidence>
<dbReference type="Proteomes" id="UP001642487">
    <property type="component" value="Chromosome 3"/>
</dbReference>
<evidence type="ECO:0000256" key="1">
    <source>
        <dbReference type="ARBA" id="ARBA00009085"/>
    </source>
</evidence>
<dbReference type="SUPFAM" id="SSF54001">
    <property type="entry name" value="Cysteine proteinases"/>
    <property type="match status" value="1"/>
</dbReference>
<dbReference type="InterPro" id="IPR018200">
    <property type="entry name" value="USP_CS"/>
</dbReference>
<dbReference type="PROSITE" id="PS50865">
    <property type="entry name" value="ZF_MYND_2"/>
    <property type="match status" value="1"/>
</dbReference>
<feature type="domain" description="MYND-type" evidence="8">
    <location>
        <begin position="77"/>
        <end position="114"/>
    </location>
</feature>
<evidence type="ECO:0000256" key="2">
    <source>
        <dbReference type="ARBA" id="ARBA00022723"/>
    </source>
</evidence>
<dbReference type="PANTHER" id="PTHR24006">
    <property type="entry name" value="UBIQUITIN CARBOXYL-TERMINAL HYDROLASE"/>
    <property type="match status" value="1"/>
</dbReference>
<dbReference type="PANTHER" id="PTHR24006:SF677">
    <property type="entry name" value="UBIQUITIN CARBOXYL-TERMINAL HYDROLASE 19"/>
    <property type="match status" value="1"/>
</dbReference>
<keyword evidence="10" id="KW-1185">Reference proteome</keyword>
<evidence type="ECO:0000313" key="10">
    <source>
        <dbReference type="Proteomes" id="UP001642487"/>
    </source>
</evidence>
<organism evidence="9 10">
    <name type="scientific">Citrullus colocynthis</name>
    <name type="common">colocynth</name>
    <dbReference type="NCBI Taxonomy" id="252529"/>
    <lineage>
        <taxon>Eukaryota</taxon>
        <taxon>Viridiplantae</taxon>
        <taxon>Streptophyta</taxon>
        <taxon>Embryophyta</taxon>
        <taxon>Tracheophyta</taxon>
        <taxon>Spermatophyta</taxon>
        <taxon>Magnoliopsida</taxon>
        <taxon>eudicotyledons</taxon>
        <taxon>Gunneridae</taxon>
        <taxon>Pentapetalae</taxon>
        <taxon>rosids</taxon>
        <taxon>fabids</taxon>
        <taxon>Cucurbitales</taxon>
        <taxon>Cucurbitaceae</taxon>
        <taxon>Benincaseae</taxon>
        <taxon>Citrullus</taxon>
    </lineage>
</organism>
<reference evidence="9 10" key="1">
    <citation type="submission" date="2024-03" db="EMBL/GenBank/DDBJ databases">
        <authorList>
            <person name="Gkanogiannis A."/>
            <person name="Becerra Lopez-Lavalle L."/>
        </authorList>
    </citation>
    <scope>NUCLEOTIDE SEQUENCE [LARGE SCALE GENOMIC DNA]</scope>
</reference>
<dbReference type="Gene3D" id="3.90.70.10">
    <property type="entry name" value="Cysteine proteinases"/>
    <property type="match status" value="1"/>
</dbReference>
<evidence type="ECO:0000256" key="6">
    <source>
        <dbReference type="SAM" id="Phobius"/>
    </source>
</evidence>
<dbReference type="InterPro" id="IPR002893">
    <property type="entry name" value="Znf_MYND"/>
</dbReference>
<dbReference type="Pfam" id="PF01753">
    <property type="entry name" value="zf-MYND"/>
    <property type="match status" value="1"/>
</dbReference>
<feature type="domain" description="USP" evidence="7">
    <location>
        <begin position="187"/>
        <end position="493"/>
    </location>
</feature>
<sequence length="771" mass="85749">MHVSGVTLDLNWFLQLILTLFFIIFGLLYLVKNTASKYFEVDANFEASSGGATAGRGDGTDCNSMSGGGASMADAVCIVCGNLGSKKCSRCKAVRYCSPTCQQIHWKAGHKTKCKDFQARRNTDDCETAITHRDSKTSTIGSKNFSAISLVPSHRTSKPIKQPKDILFPYDEFLDLFYWDKRQFHPCGLLNCGNSCFANVVLQCLSFTRPLFAFLLEKGHRNECVCDDWCFFCEFQTHVERASQSAQPFSPNNIILRLPNIGGNLGYGRQEDAHEFMRFAIDRMQLACLDEFGGEKAVHTHSRETTIIQHIFGGQLQSQVICTNCNNVSNQHENMMDLTVEIHGDAESLEECLDQFTKVEWLHGDNMYKCDGCNDYVKASKRLTIKQAPNILTIALKRFQSGRFGKLNKKVTFPETLDLSPYMSEGGDRMDVYRLYAVVVHVDMLNASFFGHYICYIKDFCGNWFRIDDCKVFKVDLEEVLSQGAYMILYSRVCPRSSSLQTIESMGNNRLQKENVEVSLCANERVESDKLGLVDHICSSSSESTDGCIHSDYFTESSPDIQPQPVRLYSENMDGDTLKSSKSSGVSVCTHKAALGVMSEAARDNVGDTNLHDDGISSSSVSKEFGKDIPLLLNYKPLITIPLDTRTASGNDHCNSAIPMEVSYCGEDILANNLRTPRDDDSEDTDMVSCETSSPLAQDINVRINGHIHGDDTVPLLDHTSTQLAANNQNNYSFNQTSAAETHKMNSGSLCLGYKFEDASGTNQVELMGDV</sequence>
<evidence type="ECO:0008006" key="11">
    <source>
        <dbReference type="Google" id="ProtNLM"/>
    </source>
</evidence>
<keyword evidence="6" id="KW-1133">Transmembrane helix</keyword>
<dbReference type="InterPro" id="IPR001394">
    <property type="entry name" value="Peptidase_C19_UCH"/>
</dbReference>
<dbReference type="CDD" id="cd02661">
    <property type="entry name" value="Peptidase_C19E"/>
    <property type="match status" value="1"/>
</dbReference>
<dbReference type="InterPro" id="IPR038765">
    <property type="entry name" value="Papain-like_cys_pep_sf"/>
</dbReference>
<dbReference type="PROSITE" id="PS50235">
    <property type="entry name" value="USP_3"/>
    <property type="match status" value="1"/>
</dbReference>
<dbReference type="EMBL" id="OZ021737">
    <property type="protein sequence ID" value="CAK9317564.1"/>
    <property type="molecule type" value="Genomic_DNA"/>
</dbReference>
<proteinExistence type="inferred from homology"/>
<dbReference type="InterPro" id="IPR028889">
    <property type="entry name" value="USP"/>
</dbReference>
<evidence type="ECO:0000259" key="8">
    <source>
        <dbReference type="PROSITE" id="PS50865"/>
    </source>
</evidence>
<keyword evidence="2" id="KW-0479">Metal-binding</keyword>
<keyword evidence="3 5" id="KW-0863">Zinc-finger</keyword>
<gene>
    <name evidence="9" type="ORF">CITCOLO1_LOCUS9469</name>
</gene>
<keyword evidence="6" id="KW-0472">Membrane</keyword>